<dbReference type="Gene3D" id="2.60.40.150">
    <property type="entry name" value="C2 domain"/>
    <property type="match status" value="1"/>
</dbReference>
<dbReference type="InterPro" id="IPR022136">
    <property type="entry name" value="DUF3668"/>
</dbReference>
<sequence>MDQLVGPNVQIVLSLKEGKGFCKIINPTCIIATLNALSLETDLFNPDPNPQYLTDLVWEASKNALRKMRSGQEPLKIEYFELKENGTKDRIGYLLLSMRTAQIISRGNDHNLKTNWHQLSGLRSDVKADKPALYISFTIEERDQFVNTNSSKRDLTLMNKTINEDNAPIPYLIDDEHLIQLGSINTCKDIFLLSIVTEKIANLDKLMSKSNCKSDTHKLYKFWYYIFDNEVQSKSFTYYHQPRALDEKIVIRIRSCLNVMKNYFKNKSHCLVILKCGDHVLGQSEIELRPLISADNIDDFLKNSNCGTVELHEHCLLKTLNTTDNTFNVNDKPYFDIHIKLQYTGMKTINNGSQTDTLAEIHQRPSASNHHSPISNGNSHQTMEKISDIDFHRHPGGDCQRCTASVHDIKKINRISSIENAEKHSEYIHTCNDCEHTKTVEAYHRYCLHITLNGMKLKSQTTIKNIEFRFHHPKAEIMSTLHSKMPILFGQQLKLHDISCKLHFISSAEKIRRLLLSFPPRVSVCDGDQSDKMCLGQLILDVGRVFDEIKLECQYEASLIDENLREIGSIEIKMYLEDQGPYYRSNKRLDDENLGPPILDDSLAYKIVNELETWKERQQELFRIELKRKEERHLNRLSEEWRIRRESLESKLNCSVEQCKLLVNSLNDATNDLRARKLQSLEKEARLTKANEDLKWSYDRKLQELEDASQKMQQDFTSKISLLEEQKKNFEAQNETIKSENERLEKILLKQNEEIMALKKKASTKNEVDNLLYEVKVLESKLNSAQKNKTFFKEQWGKAVREIHKMRMEHRQAIELQIKSSKEQLKNIDLERLLRADSVALSNDKILLGQIQKEIDVIKPTPSFTSNNQQESVFTPNYNPVSRSLGNYNKVENLSSANKQDERLRKLIEERDSLLKTGSYSTDDAIITKLNTEIRTMLITS</sequence>
<feature type="compositionally biased region" description="Polar residues" evidence="2">
    <location>
        <begin position="365"/>
        <end position="381"/>
    </location>
</feature>
<feature type="coiled-coil region" evidence="1">
    <location>
        <begin position="691"/>
        <end position="831"/>
    </location>
</feature>
<accession>A0AA39FG49</accession>
<reference evidence="4" key="2">
    <citation type="submission" date="2023-03" db="EMBL/GenBank/DDBJ databases">
        <authorList>
            <person name="Inwood S.N."/>
            <person name="Skelly J.G."/>
            <person name="Guhlin J."/>
            <person name="Harrop T.W.R."/>
            <person name="Goldson S.G."/>
            <person name="Dearden P.K."/>
        </authorList>
    </citation>
    <scope>NUCLEOTIDE SEQUENCE</scope>
    <source>
        <strain evidence="4">Lincoln</strain>
        <tissue evidence="4">Whole body</tissue>
    </source>
</reference>
<keyword evidence="5" id="KW-1185">Reference proteome</keyword>
<gene>
    <name evidence="4" type="ORF">PV327_002718</name>
</gene>
<dbReference type="AlphaFoldDB" id="A0AA39FG49"/>
<dbReference type="InterPro" id="IPR035892">
    <property type="entry name" value="C2_domain_sf"/>
</dbReference>
<evidence type="ECO:0000259" key="3">
    <source>
        <dbReference type="Pfam" id="PF12416"/>
    </source>
</evidence>
<proteinExistence type="predicted"/>
<dbReference type="Proteomes" id="UP001168972">
    <property type="component" value="Unassembled WGS sequence"/>
</dbReference>
<evidence type="ECO:0000256" key="2">
    <source>
        <dbReference type="SAM" id="MobiDB-lite"/>
    </source>
</evidence>
<reference evidence="4" key="1">
    <citation type="journal article" date="2023" name="bioRxiv">
        <title>Scaffold-level genome assemblies of two parasitoid biocontrol wasps reveal the parthenogenesis mechanism and an associated novel virus.</title>
        <authorList>
            <person name="Inwood S."/>
            <person name="Skelly J."/>
            <person name="Guhlin J."/>
            <person name="Harrop T."/>
            <person name="Goldson S."/>
            <person name="Dearden P."/>
        </authorList>
    </citation>
    <scope>NUCLEOTIDE SEQUENCE</scope>
    <source>
        <strain evidence="4">Lincoln</strain>
        <tissue evidence="4">Whole body</tissue>
    </source>
</reference>
<organism evidence="4 5">
    <name type="scientific">Microctonus hyperodae</name>
    <name type="common">Parasitoid wasp</name>
    <dbReference type="NCBI Taxonomy" id="165561"/>
    <lineage>
        <taxon>Eukaryota</taxon>
        <taxon>Metazoa</taxon>
        <taxon>Ecdysozoa</taxon>
        <taxon>Arthropoda</taxon>
        <taxon>Hexapoda</taxon>
        <taxon>Insecta</taxon>
        <taxon>Pterygota</taxon>
        <taxon>Neoptera</taxon>
        <taxon>Endopterygota</taxon>
        <taxon>Hymenoptera</taxon>
        <taxon>Apocrita</taxon>
        <taxon>Ichneumonoidea</taxon>
        <taxon>Braconidae</taxon>
        <taxon>Euphorinae</taxon>
        <taxon>Microctonus</taxon>
    </lineage>
</organism>
<dbReference type="EMBL" id="JAQQBR010001831">
    <property type="protein sequence ID" value="KAK0168962.1"/>
    <property type="molecule type" value="Genomic_DNA"/>
</dbReference>
<dbReference type="PANTHER" id="PTHR21574">
    <property type="entry name" value="CENTROSOMAL PROTEIN OF 120 KDA"/>
    <property type="match status" value="1"/>
</dbReference>
<dbReference type="PANTHER" id="PTHR21574:SF0">
    <property type="entry name" value="CENTROSOMAL PROTEIN OF 120 KDA"/>
    <property type="match status" value="1"/>
</dbReference>
<comment type="caution">
    <text evidence="4">The sequence shown here is derived from an EMBL/GenBank/DDBJ whole genome shotgun (WGS) entry which is preliminary data.</text>
</comment>
<name>A0AA39FG49_MICHY</name>
<protein>
    <recommendedName>
        <fullName evidence="3">DUF3668 domain-containing protein</fullName>
    </recommendedName>
</protein>
<dbReference type="Pfam" id="PF12416">
    <property type="entry name" value="DUF3668"/>
    <property type="match status" value="1"/>
</dbReference>
<keyword evidence="1" id="KW-0175">Coiled coil</keyword>
<dbReference type="InterPro" id="IPR039893">
    <property type="entry name" value="CEP120-like"/>
</dbReference>
<dbReference type="GO" id="GO:1903724">
    <property type="term" value="P:positive regulation of centriole elongation"/>
    <property type="evidence" value="ECO:0007669"/>
    <property type="project" value="TreeGrafter"/>
</dbReference>
<feature type="domain" description="DUF3668" evidence="3">
    <location>
        <begin position="169"/>
        <end position="343"/>
    </location>
</feature>
<evidence type="ECO:0000256" key="1">
    <source>
        <dbReference type="SAM" id="Coils"/>
    </source>
</evidence>
<evidence type="ECO:0000313" key="4">
    <source>
        <dbReference type="EMBL" id="KAK0168962.1"/>
    </source>
</evidence>
<evidence type="ECO:0000313" key="5">
    <source>
        <dbReference type="Proteomes" id="UP001168972"/>
    </source>
</evidence>
<feature type="region of interest" description="Disordered" evidence="2">
    <location>
        <begin position="362"/>
        <end position="381"/>
    </location>
</feature>
<dbReference type="GO" id="GO:0005813">
    <property type="term" value="C:centrosome"/>
    <property type="evidence" value="ECO:0007669"/>
    <property type="project" value="TreeGrafter"/>
</dbReference>